<feature type="compositionally biased region" description="Polar residues" evidence="1">
    <location>
        <begin position="141"/>
        <end position="170"/>
    </location>
</feature>
<gene>
    <name evidence="3" type="primary">LOC106475450</name>
</gene>
<reference evidence="3" key="1">
    <citation type="submission" date="2025-08" db="UniProtKB">
        <authorList>
            <consortium name="RefSeq"/>
        </authorList>
    </citation>
    <scope>IDENTIFICATION</scope>
    <source>
        <tissue evidence="3">Muscle</tissue>
    </source>
</reference>
<evidence type="ECO:0000313" key="3">
    <source>
        <dbReference type="RefSeq" id="XP_013791584.2"/>
    </source>
</evidence>
<feature type="compositionally biased region" description="Polar residues" evidence="1">
    <location>
        <begin position="70"/>
        <end position="86"/>
    </location>
</feature>
<proteinExistence type="predicted"/>
<feature type="compositionally biased region" description="Basic and acidic residues" evidence="1">
    <location>
        <begin position="230"/>
        <end position="239"/>
    </location>
</feature>
<protein>
    <submittedName>
        <fullName evidence="3">Disks large-associated protein 5-like isoform X1</fullName>
    </submittedName>
</protein>
<name>A0ABM1BZG4_LIMPO</name>
<feature type="compositionally biased region" description="Basic and acidic residues" evidence="1">
    <location>
        <begin position="59"/>
        <end position="69"/>
    </location>
</feature>
<sequence>MLSLYKKRSINFSSDIDSRVLRAHRRTLDRKDIRHEQLSRRRNINSSNSTTSFEVEPLAEFHKPKKSDGPKNQSNSEPAGQETNKATNRREMLKKWKAERELKKKMEMHKHKPVFRVGHVDHDTPRYLVSSSSEVLKKENANTSKTWNLKTSAKNSSQSANLTQTKPSQQTTNLRTRTTGTSVKSTQPSHTKPISTTRKVVAAKQAETRAHFPLLSGPITRSKAGHLKTQKSEETRTRETGQSSSGKIGNKGPKKDCVIYQLGLLRCQRHHFQQTSAALRSHQKKLPLHLRNSALQLRTILLPSILIQLVLLWECHFFVHQRACSVTFQEEPRLLR</sequence>
<evidence type="ECO:0000256" key="1">
    <source>
        <dbReference type="SAM" id="MobiDB-lite"/>
    </source>
</evidence>
<keyword evidence="2" id="KW-1185">Reference proteome</keyword>
<evidence type="ECO:0000313" key="2">
    <source>
        <dbReference type="Proteomes" id="UP000694941"/>
    </source>
</evidence>
<dbReference type="Proteomes" id="UP000694941">
    <property type="component" value="Unplaced"/>
</dbReference>
<feature type="compositionally biased region" description="Low complexity" evidence="1">
    <location>
        <begin position="171"/>
        <end position="181"/>
    </location>
</feature>
<feature type="region of interest" description="Disordered" evidence="1">
    <location>
        <begin position="39"/>
        <end position="90"/>
    </location>
</feature>
<dbReference type="RefSeq" id="XP_013791584.2">
    <property type="nucleotide sequence ID" value="XM_013936130.2"/>
</dbReference>
<accession>A0ABM1BZG4</accession>
<organism evidence="2 3">
    <name type="scientific">Limulus polyphemus</name>
    <name type="common">Atlantic horseshoe crab</name>
    <dbReference type="NCBI Taxonomy" id="6850"/>
    <lineage>
        <taxon>Eukaryota</taxon>
        <taxon>Metazoa</taxon>
        <taxon>Ecdysozoa</taxon>
        <taxon>Arthropoda</taxon>
        <taxon>Chelicerata</taxon>
        <taxon>Merostomata</taxon>
        <taxon>Xiphosura</taxon>
        <taxon>Limulidae</taxon>
        <taxon>Limulus</taxon>
    </lineage>
</organism>
<feature type="region of interest" description="Disordered" evidence="1">
    <location>
        <begin position="216"/>
        <end position="250"/>
    </location>
</feature>
<dbReference type="GeneID" id="106475450"/>
<feature type="compositionally biased region" description="Polar residues" evidence="1">
    <location>
        <begin position="182"/>
        <end position="197"/>
    </location>
</feature>
<feature type="region of interest" description="Disordered" evidence="1">
    <location>
        <begin position="137"/>
        <end position="197"/>
    </location>
</feature>